<dbReference type="InterPro" id="IPR016161">
    <property type="entry name" value="Ald_DH/histidinol_DH"/>
</dbReference>
<dbReference type="PANTHER" id="PTHR11699">
    <property type="entry name" value="ALDEHYDE DEHYDROGENASE-RELATED"/>
    <property type="match status" value="1"/>
</dbReference>
<evidence type="ECO:0000313" key="7">
    <source>
        <dbReference type="Proteomes" id="UP000242146"/>
    </source>
</evidence>
<evidence type="ECO:0000313" key="6">
    <source>
        <dbReference type="EMBL" id="ORX51295.1"/>
    </source>
</evidence>
<evidence type="ECO:0000259" key="5">
    <source>
        <dbReference type="Pfam" id="PF00171"/>
    </source>
</evidence>
<dbReference type="InterPro" id="IPR016162">
    <property type="entry name" value="Ald_DH_N"/>
</dbReference>
<comment type="caution">
    <text evidence="6">The sequence shown here is derived from an EMBL/GenBank/DDBJ whole genome shotgun (WGS) entry which is preliminary data.</text>
</comment>
<evidence type="ECO:0000256" key="1">
    <source>
        <dbReference type="ARBA" id="ARBA00009986"/>
    </source>
</evidence>
<gene>
    <name evidence="6" type="ORF">DM01DRAFT_1337342</name>
</gene>
<dbReference type="Proteomes" id="UP000242146">
    <property type="component" value="Unassembled WGS sequence"/>
</dbReference>
<dbReference type="PROSITE" id="PS00070">
    <property type="entry name" value="ALDEHYDE_DEHYDR_CYS"/>
    <property type="match status" value="1"/>
</dbReference>
<dbReference type="Gene3D" id="3.40.309.10">
    <property type="entry name" value="Aldehyde Dehydrogenase, Chain A, domain 2"/>
    <property type="match status" value="1"/>
</dbReference>
<evidence type="ECO:0000256" key="3">
    <source>
        <dbReference type="PROSITE-ProRule" id="PRU10007"/>
    </source>
</evidence>
<dbReference type="OrthoDB" id="310895at2759"/>
<organism evidence="6 7">
    <name type="scientific">Hesseltinella vesiculosa</name>
    <dbReference type="NCBI Taxonomy" id="101127"/>
    <lineage>
        <taxon>Eukaryota</taxon>
        <taxon>Fungi</taxon>
        <taxon>Fungi incertae sedis</taxon>
        <taxon>Mucoromycota</taxon>
        <taxon>Mucoromycotina</taxon>
        <taxon>Mucoromycetes</taxon>
        <taxon>Mucorales</taxon>
        <taxon>Cunninghamellaceae</taxon>
        <taxon>Hesseltinella</taxon>
    </lineage>
</organism>
<dbReference type="InterPro" id="IPR029510">
    <property type="entry name" value="Ald_DH_CS_GLU"/>
</dbReference>
<dbReference type="AlphaFoldDB" id="A0A1X2GDL3"/>
<dbReference type="InterPro" id="IPR016163">
    <property type="entry name" value="Ald_DH_C"/>
</dbReference>
<evidence type="ECO:0000256" key="4">
    <source>
        <dbReference type="RuleBase" id="RU003345"/>
    </source>
</evidence>
<accession>A0A1X2GDL3</accession>
<evidence type="ECO:0000256" key="2">
    <source>
        <dbReference type="ARBA" id="ARBA00023002"/>
    </source>
</evidence>
<dbReference type="InterPro" id="IPR016160">
    <property type="entry name" value="Ald_DH_CS_CYS"/>
</dbReference>
<comment type="similarity">
    <text evidence="1 4">Belongs to the aldehyde dehydrogenase family.</text>
</comment>
<dbReference type="Gene3D" id="3.40.605.10">
    <property type="entry name" value="Aldehyde Dehydrogenase, Chain A, domain 1"/>
    <property type="match status" value="1"/>
</dbReference>
<dbReference type="SUPFAM" id="SSF53720">
    <property type="entry name" value="ALDH-like"/>
    <property type="match status" value="1"/>
</dbReference>
<dbReference type="Pfam" id="PF00171">
    <property type="entry name" value="Aldedh"/>
    <property type="match status" value="1"/>
</dbReference>
<keyword evidence="2 4" id="KW-0560">Oxidoreductase</keyword>
<reference evidence="6 7" key="1">
    <citation type="submission" date="2016-07" db="EMBL/GenBank/DDBJ databases">
        <title>Pervasive Adenine N6-methylation of Active Genes in Fungi.</title>
        <authorList>
            <consortium name="DOE Joint Genome Institute"/>
            <person name="Mondo S.J."/>
            <person name="Dannebaum R.O."/>
            <person name="Kuo R.C."/>
            <person name="Labutti K."/>
            <person name="Haridas S."/>
            <person name="Kuo A."/>
            <person name="Salamov A."/>
            <person name="Ahrendt S.R."/>
            <person name="Lipzen A."/>
            <person name="Sullivan W."/>
            <person name="Andreopoulos W.B."/>
            <person name="Clum A."/>
            <person name="Lindquist E."/>
            <person name="Daum C."/>
            <person name="Ramamoorthy G.K."/>
            <person name="Gryganskyi A."/>
            <person name="Culley D."/>
            <person name="Magnuson J.K."/>
            <person name="James T.Y."/>
            <person name="O'Malley M.A."/>
            <person name="Stajich J.E."/>
            <person name="Spatafora J.W."/>
            <person name="Visel A."/>
            <person name="Grigoriev I.V."/>
        </authorList>
    </citation>
    <scope>NUCLEOTIDE SEQUENCE [LARGE SCALE GENOMIC DNA]</scope>
    <source>
        <strain evidence="6 7">NRRL 3301</strain>
    </source>
</reference>
<dbReference type="InterPro" id="IPR015590">
    <property type="entry name" value="Aldehyde_DH_dom"/>
</dbReference>
<proteinExistence type="inferred from homology"/>
<dbReference type="GO" id="GO:0016620">
    <property type="term" value="F:oxidoreductase activity, acting on the aldehyde or oxo group of donors, NAD or NADP as acceptor"/>
    <property type="evidence" value="ECO:0007669"/>
    <property type="project" value="InterPro"/>
</dbReference>
<name>A0A1X2GDL3_9FUNG</name>
<dbReference type="STRING" id="101127.A0A1X2GDL3"/>
<keyword evidence="7" id="KW-1185">Reference proteome</keyword>
<dbReference type="PROSITE" id="PS00687">
    <property type="entry name" value="ALDEHYDE_DEHYDR_GLU"/>
    <property type="match status" value="1"/>
</dbReference>
<dbReference type="CDD" id="cd07078">
    <property type="entry name" value="ALDH"/>
    <property type="match status" value="1"/>
</dbReference>
<protein>
    <submittedName>
        <fullName evidence="6">ALDH-like protein</fullName>
    </submittedName>
</protein>
<dbReference type="EMBL" id="MCGT01000021">
    <property type="protein sequence ID" value="ORX51295.1"/>
    <property type="molecule type" value="Genomic_DNA"/>
</dbReference>
<feature type="domain" description="Aldehyde dehydrogenase" evidence="5">
    <location>
        <begin position="2"/>
        <end position="366"/>
    </location>
</feature>
<feature type="active site" evidence="3">
    <location>
        <position position="142"/>
    </location>
</feature>
<sequence>MTEVAKCLRFFAGYADKPMGLSHIDQGMHMTTSREPIGVCGLITSYNYPLMLTGWKLGPSLAAGNSVLIKPAPQTPLTSLALAELASNIIPVDNLLQVLPGSVDTGRAIVELVDKTSFTGSTPGGQAIMRQAADLLQPLTLECGGKNTVIVDADADLEKAVAAIGQGAFSNTGQNCCAVSRVLAHVDIHDKLVALLQEETKQWQPYTETSPPTADASSRFYGPLIDKQQVDRVLTYIIPSRIAFQASLPASLAHYIPPTVYLNVPDEARLSQEEIFGPVLSVLRPFASLEEAIARANDTRFGLAGGVFSGNYANAHRITSQLKAGIVWVNTYNWIPPAAPFGGTKLSGIGKDLGRDALNEFTFTKTTLHSIE</sequence>